<keyword evidence="18" id="KW-1185">Reference proteome</keyword>
<keyword evidence="9" id="KW-0133">Cell shape</keyword>
<evidence type="ECO:0000256" key="7">
    <source>
        <dbReference type="ARBA" id="ARBA00022729"/>
    </source>
</evidence>
<evidence type="ECO:0000256" key="2">
    <source>
        <dbReference type="ARBA" id="ARBA00004752"/>
    </source>
</evidence>
<evidence type="ECO:0000256" key="3">
    <source>
        <dbReference type="ARBA" id="ARBA00007164"/>
    </source>
</evidence>
<feature type="domain" description="Peptidase S11 D-Ala-D-Ala carboxypeptidase A C-terminal" evidence="16">
    <location>
        <begin position="275"/>
        <end position="368"/>
    </location>
</feature>
<feature type="active site" evidence="13">
    <location>
        <position position="96"/>
    </location>
</feature>
<evidence type="ECO:0000256" key="4">
    <source>
        <dbReference type="ARBA" id="ARBA00012448"/>
    </source>
</evidence>
<evidence type="ECO:0000256" key="15">
    <source>
        <dbReference type="RuleBase" id="RU004016"/>
    </source>
</evidence>
<dbReference type="EMBL" id="SIRE01000055">
    <property type="protein sequence ID" value="TBL67633.1"/>
    <property type="molecule type" value="Genomic_DNA"/>
</dbReference>
<dbReference type="Pfam" id="PF00768">
    <property type="entry name" value="Peptidase_S11"/>
    <property type="match status" value="1"/>
</dbReference>
<keyword evidence="11" id="KW-0961">Cell wall biogenesis/degradation</keyword>
<evidence type="ECO:0000256" key="1">
    <source>
        <dbReference type="ARBA" id="ARBA00003217"/>
    </source>
</evidence>
<keyword evidence="10" id="KW-0573">Peptidoglycan synthesis</keyword>
<dbReference type="InterPro" id="IPR001967">
    <property type="entry name" value="Peptidase_S11_N"/>
</dbReference>
<dbReference type="InterPro" id="IPR037167">
    <property type="entry name" value="Peptidase_S11_C_sf"/>
</dbReference>
<dbReference type="InterPro" id="IPR012907">
    <property type="entry name" value="Peptidase_S11_C"/>
</dbReference>
<feature type="binding site" evidence="14">
    <location>
        <position position="225"/>
    </location>
    <ligand>
        <name>substrate</name>
    </ligand>
</feature>
<dbReference type="PRINTS" id="PR00725">
    <property type="entry name" value="DADACBPTASE1"/>
</dbReference>
<dbReference type="InterPro" id="IPR018044">
    <property type="entry name" value="Peptidase_S11"/>
</dbReference>
<dbReference type="PANTHER" id="PTHR21581:SF11">
    <property type="entry name" value="D-ALANYL-D-ALANINE CARBOXYPEPTIDASE DACA"/>
    <property type="match status" value="1"/>
</dbReference>
<dbReference type="GO" id="GO:0071555">
    <property type="term" value="P:cell wall organization"/>
    <property type="evidence" value="ECO:0007669"/>
    <property type="project" value="UniProtKB-KW"/>
</dbReference>
<evidence type="ECO:0000313" key="17">
    <source>
        <dbReference type="EMBL" id="TBL67633.1"/>
    </source>
</evidence>
<dbReference type="InterPro" id="IPR015956">
    <property type="entry name" value="Peniciliin-bd_prot_C_sf"/>
</dbReference>
<evidence type="ECO:0000256" key="5">
    <source>
        <dbReference type="ARBA" id="ARBA00022645"/>
    </source>
</evidence>
<dbReference type="Proteomes" id="UP000293142">
    <property type="component" value="Unassembled WGS sequence"/>
</dbReference>
<comment type="caution">
    <text evidence="17">The sequence shown here is derived from an EMBL/GenBank/DDBJ whole genome shotgun (WGS) entry which is preliminary data.</text>
</comment>
<evidence type="ECO:0000256" key="6">
    <source>
        <dbReference type="ARBA" id="ARBA00022670"/>
    </source>
</evidence>
<dbReference type="Gene3D" id="2.60.410.10">
    <property type="entry name" value="D-Ala-D-Ala carboxypeptidase, C-terminal domain"/>
    <property type="match status" value="1"/>
</dbReference>
<dbReference type="InterPro" id="IPR012338">
    <property type="entry name" value="Beta-lactam/transpept-like"/>
</dbReference>
<reference evidence="17 18" key="1">
    <citation type="submission" date="2019-02" db="EMBL/GenBank/DDBJ databases">
        <title>Paenibacillus sp. nov., isolated from surface-sterilized tissue of Thalictrum simplex L.</title>
        <authorList>
            <person name="Tuo L."/>
        </authorList>
    </citation>
    <scope>NUCLEOTIDE SEQUENCE [LARGE SCALE GENOMIC DNA]</scope>
    <source>
        <strain evidence="17 18">N2SHLJ1</strain>
    </source>
</reference>
<evidence type="ECO:0000256" key="13">
    <source>
        <dbReference type="PIRSR" id="PIRSR618044-1"/>
    </source>
</evidence>
<organism evidence="17 18">
    <name type="scientific">Paenibacillus thalictri</name>
    <dbReference type="NCBI Taxonomy" id="2527873"/>
    <lineage>
        <taxon>Bacteria</taxon>
        <taxon>Bacillati</taxon>
        <taxon>Bacillota</taxon>
        <taxon>Bacilli</taxon>
        <taxon>Bacillales</taxon>
        <taxon>Paenibacillaceae</taxon>
        <taxon>Paenibacillus</taxon>
    </lineage>
</organism>
<sequence length="392" mass="43303">MGLNSKSAILMEASTGQVMYELNADQPMPPASMAKMMTEYLVLDSVTNKKINWTDSVPISEYSAYLSNNKQLSGIPKAKGDQYTAQDLFYAVTIYSDNGAAVALAEQIAGSEEKFTQMMNETAVKMGLSKEAHFINTSGLDRSDLKQYAPTSIDGETIFTARDSALIAYHLIKEHSEILQYSSIVSKKFRSTDANPMINYDWMLSGNKDNPNFKKYVYDGLDGLKTGHTDRAGYCFTGTAERNGLRLISVVMNANSRESSFLDTRKVLDYGYTNFEKKEVVAAGTEVESLKTVPFKKGVNTQLTPVTKEGLTLLVKKGAADSEFVKKAEANSELVAPITKGQEVGTMTVTYNNKSYPVKLVSSTDEVKGSWIRLLFRAIGSFFSDMLNKNQK</sequence>
<evidence type="ECO:0000256" key="14">
    <source>
        <dbReference type="PIRSR" id="PIRSR618044-2"/>
    </source>
</evidence>
<dbReference type="PANTHER" id="PTHR21581">
    <property type="entry name" value="D-ALANYL-D-ALANINE CARBOXYPEPTIDASE"/>
    <property type="match status" value="1"/>
</dbReference>
<dbReference type="GO" id="GO:0009252">
    <property type="term" value="P:peptidoglycan biosynthetic process"/>
    <property type="evidence" value="ECO:0007669"/>
    <property type="project" value="UniProtKB-UniPathway"/>
</dbReference>
<dbReference type="UniPathway" id="UPA00219"/>
<evidence type="ECO:0000256" key="8">
    <source>
        <dbReference type="ARBA" id="ARBA00022801"/>
    </source>
</evidence>
<feature type="active site" description="Acyl-ester intermediate" evidence="13">
    <location>
        <position position="32"/>
    </location>
</feature>
<dbReference type="AlphaFoldDB" id="A0A4Q9DG05"/>
<evidence type="ECO:0000256" key="11">
    <source>
        <dbReference type="ARBA" id="ARBA00023316"/>
    </source>
</evidence>
<dbReference type="SUPFAM" id="SSF69189">
    <property type="entry name" value="Penicillin-binding protein associated domain"/>
    <property type="match status" value="1"/>
</dbReference>
<dbReference type="SUPFAM" id="SSF56601">
    <property type="entry name" value="beta-lactamase/transpeptidase-like"/>
    <property type="match status" value="1"/>
</dbReference>
<dbReference type="EC" id="3.4.16.4" evidence="4"/>
<comment type="function">
    <text evidence="1">Removes C-terminal D-alanyl residues from sugar-peptide cell wall precursors.</text>
</comment>
<accession>A0A4Q9DG05</accession>
<keyword evidence="5 17" id="KW-0121">Carboxypeptidase</keyword>
<feature type="active site" description="Proton acceptor" evidence="13">
    <location>
        <position position="35"/>
    </location>
</feature>
<evidence type="ECO:0000313" key="18">
    <source>
        <dbReference type="Proteomes" id="UP000293142"/>
    </source>
</evidence>
<dbReference type="GO" id="GO:0008360">
    <property type="term" value="P:regulation of cell shape"/>
    <property type="evidence" value="ECO:0007669"/>
    <property type="project" value="UniProtKB-KW"/>
</dbReference>
<evidence type="ECO:0000259" key="16">
    <source>
        <dbReference type="SMART" id="SM00936"/>
    </source>
</evidence>
<evidence type="ECO:0000256" key="12">
    <source>
        <dbReference type="ARBA" id="ARBA00034000"/>
    </source>
</evidence>
<comment type="pathway">
    <text evidence="2">Cell wall biogenesis; peptidoglycan biosynthesis.</text>
</comment>
<dbReference type="SMART" id="SM00936">
    <property type="entry name" value="PBP5_C"/>
    <property type="match status" value="1"/>
</dbReference>
<gene>
    <name evidence="17" type="ORF">EYB31_39460</name>
</gene>
<dbReference type="GO" id="GO:0006508">
    <property type="term" value="P:proteolysis"/>
    <property type="evidence" value="ECO:0007669"/>
    <property type="project" value="UniProtKB-KW"/>
</dbReference>
<dbReference type="Pfam" id="PF07943">
    <property type="entry name" value="PBP5_C"/>
    <property type="match status" value="1"/>
</dbReference>
<proteinExistence type="inferred from homology"/>
<keyword evidence="7" id="KW-0732">Signal</keyword>
<evidence type="ECO:0000256" key="9">
    <source>
        <dbReference type="ARBA" id="ARBA00022960"/>
    </source>
</evidence>
<comment type="similarity">
    <text evidence="3 15">Belongs to the peptidase S11 family.</text>
</comment>
<comment type="catalytic activity">
    <reaction evidence="12">
        <text>Preferential cleavage: (Ac)2-L-Lys-D-Ala-|-D-Ala. Also transpeptidation of peptidyl-alanyl moieties that are N-acyl substituents of D-alanine.</text>
        <dbReference type="EC" id="3.4.16.4"/>
    </reaction>
</comment>
<name>A0A4Q9DG05_9BACL</name>
<dbReference type="Gene3D" id="3.40.710.10">
    <property type="entry name" value="DD-peptidase/beta-lactamase superfamily"/>
    <property type="match status" value="1"/>
</dbReference>
<dbReference type="OrthoDB" id="9791132at2"/>
<keyword evidence="8" id="KW-0378">Hydrolase</keyword>
<keyword evidence="6" id="KW-0645">Protease</keyword>
<dbReference type="GO" id="GO:0009002">
    <property type="term" value="F:serine-type D-Ala-D-Ala carboxypeptidase activity"/>
    <property type="evidence" value="ECO:0007669"/>
    <property type="project" value="UniProtKB-EC"/>
</dbReference>
<evidence type="ECO:0000256" key="10">
    <source>
        <dbReference type="ARBA" id="ARBA00022984"/>
    </source>
</evidence>
<protein>
    <recommendedName>
        <fullName evidence="4">serine-type D-Ala-D-Ala carboxypeptidase</fullName>
        <ecNumber evidence="4">3.4.16.4</ecNumber>
    </recommendedName>
</protein>